<gene>
    <name evidence="9" type="ORF">B0I35DRAFT_349064</name>
</gene>
<dbReference type="GO" id="GO:0016020">
    <property type="term" value="C:membrane"/>
    <property type="evidence" value="ECO:0007669"/>
    <property type="project" value="UniProtKB-SubCell"/>
</dbReference>
<evidence type="ECO:0000256" key="6">
    <source>
        <dbReference type="SAM" id="MobiDB-lite"/>
    </source>
</evidence>
<keyword evidence="4 7" id="KW-0472">Membrane</keyword>
<comment type="subcellular location">
    <subcellularLocation>
        <location evidence="1">Membrane</location>
        <topology evidence="1">Multi-pass membrane protein</topology>
    </subcellularLocation>
</comment>
<evidence type="ECO:0000313" key="10">
    <source>
        <dbReference type="Proteomes" id="UP000813444"/>
    </source>
</evidence>
<dbReference type="Pfam" id="PF20684">
    <property type="entry name" value="Fung_rhodopsin"/>
    <property type="match status" value="1"/>
</dbReference>
<feature type="transmembrane region" description="Helical" evidence="7">
    <location>
        <begin position="12"/>
        <end position="33"/>
    </location>
</feature>
<evidence type="ECO:0000313" key="9">
    <source>
        <dbReference type="EMBL" id="KAH7324270.1"/>
    </source>
</evidence>
<dbReference type="InterPro" id="IPR052337">
    <property type="entry name" value="SAT4-like"/>
</dbReference>
<feature type="transmembrane region" description="Helical" evidence="7">
    <location>
        <begin position="167"/>
        <end position="193"/>
    </location>
</feature>
<evidence type="ECO:0000256" key="5">
    <source>
        <dbReference type="ARBA" id="ARBA00038359"/>
    </source>
</evidence>
<evidence type="ECO:0000256" key="1">
    <source>
        <dbReference type="ARBA" id="ARBA00004141"/>
    </source>
</evidence>
<feature type="transmembrane region" description="Helical" evidence="7">
    <location>
        <begin position="88"/>
        <end position="112"/>
    </location>
</feature>
<feature type="transmembrane region" description="Helical" evidence="7">
    <location>
        <begin position="205"/>
        <end position="223"/>
    </location>
</feature>
<dbReference type="EMBL" id="JAGPNK010000003">
    <property type="protein sequence ID" value="KAH7324270.1"/>
    <property type="molecule type" value="Genomic_DNA"/>
</dbReference>
<protein>
    <recommendedName>
        <fullName evidence="8">Rhodopsin domain-containing protein</fullName>
    </recommendedName>
</protein>
<feature type="domain" description="Rhodopsin" evidence="8">
    <location>
        <begin position="29"/>
        <end position="268"/>
    </location>
</feature>
<dbReference type="OrthoDB" id="3936451at2759"/>
<keyword evidence="10" id="KW-1185">Reference proteome</keyword>
<dbReference type="PANTHER" id="PTHR33048">
    <property type="entry name" value="PTH11-LIKE INTEGRAL MEMBRANE PROTEIN (AFU_ORTHOLOGUE AFUA_5G11245)"/>
    <property type="match status" value="1"/>
</dbReference>
<dbReference type="Proteomes" id="UP000813444">
    <property type="component" value="Unassembled WGS sequence"/>
</dbReference>
<proteinExistence type="inferred from homology"/>
<keyword evidence="3 7" id="KW-1133">Transmembrane helix</keyword>
<evidence type="ECO:0000256" key="4">
    <source>
        <dbReference type="ARBA" id="ARBA00023136"/>
    </source>
</evidence>
<dbReference type="PANTHER" id="PTHR33048:SF96">
    <property type="entry name" value="INTEGRAL MEMBRANE PROTEIN"/>
    <property type="match status" value="1"/>
</dbReference>
<reference evidence="9" key="1">
    <citation type="journal article" date="2021" name="Nat. Commun.">
        <title>Genetic determinants of endophytism in the Arabidopsis root mycobiome.</title>
        <authorList>
            <person name="Mesny F."/>
            <person name="Miyauchi S."/>
            <person name="Thiergart T."/>
            <person name="Pickel B."/>
            <person name="Atanasova L."/>
            <person name="Karlsson M."/>
            <person name="Huettel B."/>
            <person name="Barry K.W."/>
            <person name="Haridas S."/>
            <person name="Chen C."/>
            <person name="Bauer D."/>
            <person name="Andreopoulos W."/>
            <person name="Pangilinan J."/>
            <person name="LaButti K."/>
            <person name="Riley R."/>
            <person name="Lipzen A."/>
            <person name="Clum A."/>
            <person name="Drula E."/>
            <person name="Henrissat B."/>
            <person name="Kohler A."/>
            <person name="Grigoriev I.V."/>
            <person name="Martin F.M."/>
            <person name="Hacquard S."/>
        </authorList>
    </citation>
    <scope>NUCLEOTIDE SEQUENCE</scope>
    <source>
        <strain evidence="9">MPI-CAGE-CH-0235</strain>
    </source>
</reference>
<accession>A0A8K0SXF9</accession>
<feature type="region of interest" description="Disordered" evidence="6">
    <location>
        <begin position="318"/>
        <end position="345"/>
    </location>
</feature>
<evidence type="ECO:0000259" key="8">
    <source>
        <dbReference type="Pfam" id="PF20684"/>
    </source>
</evidence>
<feature type="transmembrane region" description="Helical" evidence="7">
    <location>
        <begin position="45"/>
        <end position="68"/>
    </location>
</feature>
<evidence type="ECO:0000256" key="2">
    <source>
        <dbReference type="ARBA" id="ARBA00022692"/>
    </source>
</evidence>
<evidence type="ECO:0000256" key="3">
    <source>
        <dbReference type="ARBA" id="ARBA00022989"/>
    </source>
</evidence>
<feature type="transmembrane region" description="Helical" evidence="7">
    <location>
        <begin position="119"/>
        <end position="144"/>
    </location>
</feature>
<comment type="similarity">
    <text evidence="5">Belongs to the SAT4 family.</text>
</comment>
<name>A0A8K0SXF9_9HYPO</name>
<sequence length="393" mass="43611">MSTSIPNRGPQLLAVNLTFFSLAAISITLRCYVRTFMVKAFGLDDWLMLAASVTFALYTSFSSAGTFFGTGRHDADLTEEGIRKARMCWWFCYLTYALTMVLTKISIGWFLLRVTTQKLHIWIIRIAIIATCGSGAVFFFVAMFQCSPVHFFWDTRIAGGTCVSPDIIIGLTIVFTIVSVASDFTFAILPGVIVWNLQLNKRTKFLLIPLLAMGCVASAAVIARFPYLPKFREDNFLWNTLDIAIWSTVEQGLAITAGSLATLRPLLKIFGHYFGWSTNKPTGMSGRGYGLSATPHKRTQKSNFSSSKADDVELLAVATDGDERDPEKTAAHSHSRSNEGMSIQIKRDITVEIHREIKVESKPRLMGVTENPSNESINYPVTGYNAYDVGVSR</sequence>
<organism evidence="9 10">
    <name type="scientific">Stachybotrys elegans</name>
    <dbReference type="NCBI Taxonomy" id="80388"/>
    <lineage>
        <taxon>Eukaryota</taxon>
        <taxon>Fungi</taxon>
        <taxon>Dikarya</taxon>
        <taxon>Ascomycota</taxon>
        <taxon>Pezizomycotina</taxon>
        <taxon>Sordariomycetes</taxon>
        <taxon>Hypocreomycetidae</taxon>
        <taxon>Hypocreales</taxon>
        <taxon>Stachybotryaceae</taxon>
        <taxon>Stachybotrys</taxon>
    </lineage>
</organism>
<dbReference type="InterPro" id="IPR049326">
    <property type="entry name" value="Rhodopsin_dom_fungi"/>
</dbReference>
<dbReference type="AlphaFoldDB" id="A0A8K0SXF9"/>
<keyword evidence="2 7" id="KW-0812">Transmembrane</keyword>
<evidence type="ECO:0000256" key="7">
    <source>
        <dbReference type="SAM" id="Phobius"/>
    </source>
</evidence>
<feature type="region of interest" description="Disordered" evidence="6">
    <location>
        <begin position="287"/>
        <end position="306"/>
    </location>
</feature>
<comment type="caution">
    <text evidence="9">The sequence shown here is derived from an EMBL/GenBank/DDBJ whole genome shotgun (WGS) entry which is preliminary data.</text>
</comment>